<keyword evidence="2" id="KW-0812">Transmembrane</keyword>
<dbReference type="Proteomes" id="UP001500957">
    <property type="component" value="Unassembled WGS sequence"/>
</dbReference>
<dbReference type="EMBL" id="BAAAHE010000016">
    <property type="protein sequence ID" value="GAA0619469.1"/>
    <property type="molecule type" value="Genomic_DNA"/>
</dbReference>
<keyword evidence="2" id="KW-1133">Transmembrane helix</keyword>
<keyword evidence="4" id="KW-1185">Reference proteome</keyword>
<keyword evidence="2" id="KW-0472">Membrane</keyword>
<dbReference type="RefSeq" id="WP_344604673.1">
    <property type="nucleotide sequence ID" value="NZ_BAAAHE010000016.1"/>
</dbReference>
<feature type="transmembrane region" description="Helical" evidence="2">
    <location>
        <begin position="36"/>
        <end position="57"/>
    </location>
</feature>
<comment type="caution">
    <text evidence="3">The sequence shown here is derived from an EMBL/GenBank/DDBJ whole genome shotgun (WGS) entry which is preliminary data.</text>
</comment>
<evidence type="ECO:0000256" key="2">
    <source>
        <dbReference type="SAM" id="Phobius"/>
    </source>
</evidence>
<evidence type="ECO:0000256" key="1">
    <source>
        <dbReference type="SAM" id="MobiDB-lite"/>
    </source>
</evidence>
<accession>A0ABP3S0M3</accession>
<sequence length="76" mass="7895">MSSISLGETRARVARAGTARSAPLHDGAEPWARRDVVVVAVVLAVAVAGLVVGWLGVSDTVDLDSQTRWLGSASPR</sequence>
<gene>
    <name evidence="3" type="ORF">GCM10009547_22420</name>
</gene>
<proteinExistence type="predicted"/>
<protein>
    <submittedName>
        <fullName evidence="3">Uncharacterized protein</fullName>
    </submittedName>
</protein>
<feature type="region of interest" description="Disordered" evidence="1">
    <location>
        <begin position="1"/>
        <end position="26"/>
    </location>
</feature>
<organism evidence="3 4">
    <name type="scientific">Sporichthya brevicatena</name>
    <dbReference type="NCBI Taxonomy" id="171442"/>
    <lineage>
        <taxon>Bacteria</taxon>
        <taxon>Bacillati</taxon>
        <taxon>Actinomycetota</taxon>
        <taxon>Actinomycetes</taxon>
        <taxon>Sporichthyales</taxon>
        <taxon>Sporichthyaceae</taxon>
        <taxon>Sporichthya</taxon>
    </lineage>
</organism>
<reference evidence="4" key="1">
    <citation type="journal article" date="2019" name="Int. J. Syst. Evol. Microbiol.">
        <title>The Global Catalogue of Microorganisms (GCM) 10K type strain sequencing project: providing services to taxonomists for standard genome sequencing and annotation.</title>
        <authorList>
            <consortium name="The Broad Institute Genomics Platform"/>
            <consortium name="The Broad Institute Genome Sequencing Center for Infectious Disease"/>
            <person name="Wu L."/>
            <person name="Ma J."/>
        </authorList>
    </citation>
    <scope>NUCLEOTIDE SEQUENCE [LARGE SCALE GENOMIC DNA]</scope>
    <source>
        <strain evidence="4">JCM 10671</strain>
    </source>
</reference>
<name>A0ABP3S0M3_9ACTN</name>
<evidence type="ECO:0000313" key="3">
    <source>
        <dbReference type="EMBL" id="GAA0619469.1"/>
    </source>
</evidence>
<evidence type="ECO:0000313" key="4">
    <source>
        <dbReference type="Proteomes" id="UP001500957"/>
    </source>
</evidence>